<dbReference type="InterPro" id="IPR053154">
    <property type="entry name" value="c-di-AMP_regulator"/>
</dbReference>
<feature type="transmembrane region" description="Helical" evidence="1">
    <location>
        <begin position="48"/>
        <end position="67"/>
    </location>
</feature>
<dbReference type="EMBL" id="DWWM01000010">
    <property type="protein sequence ID" value="HJC35877.1"/>
    <property type="molecule type" value="Genomic_DNA"/>
</dbReference>
<evidence type="ECO:0008006" key="4">
    <source>
        <dbReference type="Google" id="ProtNLM"/>
    </source>
</evidence>
<dbReference type="AlphaFoldDB" id="A0A9D2SUP4"/>
<evidence type="ECO:0000313" key="3">
    <source>
        <dbReference type="Proteomes" id="UP000823896"/>
    </source>
</evidence>
<dbReference type="InterPro" id="IPR012505">
    <property type="entry name" value="YbbR"/>
</dbReference>
<evidence type="ECO:0000313" key="2">
    <source>
        <dbReference type="EMBL" id="HJC35877.1"/>
    </source>
</evidence>
<protein>
    <recommendedName>
        <fullName evidence="4">YbbR-like protein</fullName>
    </recommendedName>
</protein>
<keyword evidence="1" id="KW-0472">Membrane</keyword>
<keyword evidence="1" id="KW-0812">Transmembrane</keyword>
<reference evidence="2" key="1">
    <citation type="journal article" date="2021" name="PeerJ">
        <title>Extensive microbial diversity within the chicken gut microbiome revealed by metagenomics and culture.</title>
        <authorList>
            <person name="Gilroy R."/>
            <person name="Ravi A."/>
            <person name="Getino M."/>
            <person name="Pursley I."/>
            <person name="Horton D.L."/>
            <person name="Alikhan N.F."/>
            <person name="Baker D."/>
            <person name="Gharbi K."/>
            <person name="Hall N."/>
            <person name="Watson M."/>
            <person name="Adriaenssens E.M."/>
            <person name="Foster-Nyarko E."/>
            <person name="Jarju S."/>
            <person name="Secka A."/>
            <person name="Antonio M."/>
            <person name="Oren A."/>
            <person name="Chaudhuri R.R."/>
            <person name="La Ragione R."/>
            <person name="Hildebrand F."/>
            <person name="Pallen M.J."/>
        </authorList>
    </citation>
    <scope>NUCLEOTIDE SEQUENCE</scope>
    <source>
        <strain evidence="2">CHK187-11901</strain>
    </source>
</reference>
<dbReference type="Proteomes" id="UP000823896">
    <property type="component" value="Unassembled WGS sequence"/>
</dbReference>
<dbReference type="Gene3D" id="2.170.120.40">
    <property type="entry name" value="YbbR-like domain"/>
    <property type="match status" value="2"/>
</dbReference>
<gene>
    <name evidence="2" type="ORF">H9702_01950</name>
</gene>
<organism evidence="2 3">
    <name type="scientific">Candidatus Merdibacter merdavium</name>
    <dbReference type="NCBI Taxonomy" id="2838692"/>
    <lineage>
        <taxon>Bacteria</taxon>
        <taxon>Bacillati</taxon>
        <taxon>Bacillota</taxon>
        <taxon>Erysipelotrichia</taxon>
        <taxon>Erysipelotrichales</taxon>
        <taxon>Erysipelotrichaceae</taxon>
        <taxon>Merdibacter</taxon>
    </lineage>
</organism>
<comment type="caution">
    <text evidence="2">The sequence shown here is derived from an EMBL/GenBank/DDBJ whole genome shotgun (WGS) entry which is preliminary data.</text>
</comment>
<dbReference type="PANTHER" id="PTHR37804:SF1">
    <property type="entry name" value="CDAA REGULATORY PROTEIN CDAR"/>
    <property type="match status" value="1"/>
</dbReference>
<reference evidence="2" key="2">
    <citation type="submission" date="2021-04" db="EMBL/GenBank/DDBJ databases">
        <authorList>
            <person name="Gilroy R."/>
        </authorList>
    </citation>
    <scope>NUCLEOTIDE SEQUENCE</scope>
    <source>
        <strain evidence="2">CHK187-11901</strain>
    </source>
</reference>
<proteinExistence type="predicted"/>
<keyword evidence="1" id="KW-1133">Transmembrane helix</keyword>
<accession>A0A9D2SUP4</accession>
<dbReference type="PANTHER" id="PTHR37804">
    <property type="entry name" value="CDAA REGULATORY PROTEIN CDAR"/>
    <property type="match status" value="1"/>
</dbReference>
<name>A0A9D2SUP4_9FIRM</name>
<sequence length="443" mass="48729">MRKKETKEDSREIKENIAEKYSRVSRVISRFSKWISAWMDRILFSQRYGKLVALLLAVFVYAIVNIGNNASSLFETKQVYTFKAQSVNVLVNEETYEVSGLPETVDVQLLGDINDLQMVRQQNSLRVVADLRQLGEGRSDVELEVQNIPSRLEVIIEPGTVSVELKKKQTQTYALGYDFVNQSEMDATYDLGTPVFDEDTVSVRASEDTLARVSYVKALIDVSGVTSDFETDAPLAAYDENGDRLEVDIIPSTMHVSVKVTQPKKTVPIEVVQVGTMEEGLAIATCTLSDEEITLYAKQSVLDGIDHIEISLPVSNITGDRTLAMPITLPQGVTQASLSSVSVSVTVGEQTSTTFSDVEVQLINQDEQISAMDVSCEPQTVDVTVIGSAQMLQNITKEDIMVTADLKGITAASKRQLTLSVSGTNRLVEYRLETSEVTVTVSG</sequence>
<dbReference type="Pfam" id="PF07949">
    <property type="entry name" value="YbbR"/>
    <property type="match status" value="3"/>
</dbReference>
<dbReference type="Gene3D" id="2.170.120.30">
    <property type="match status" value="2"/>
</dbReference>
<evidence type="ECO:0000256" key="1">
    <source>
        <dbReference type="SAM" id="Phobius"/>
    </source>
</evidence>